<name>A0A2V1D956_9PLEO</name>
<accession>A0A2V1D956</accession>
<dbReference type="InterPro" id="IPR036236">
    <property type="entry name" value="Znf_C2H2_sf"/>
</dbReference>
<feature type="domain" description="C2H2-type" evidence="11">
    <location>
        <begin position="77"/>
        <end position="96"/>
    </location>
</feature>
<dbReference type="InterPro" id="IPR013087">
    <property type="entry name" value="Znf_C2H2_type"/>
</dbReference>
<dbReference type="OrthoDB" id="3689632at2759"/>
<evidence type="ECO:0000256" key="5">
    <source>
        <dbReference type="ARBA" id="ARBA00022833"/>
    </source>
</evidence>
<evidence type="ECO:0000313" key="12">
    <source>
        <dbReference type="EMBL" id="PVH93734.1"/>
    </source>
</evidence>
<dbReference type="FunFam" id="3.30.160.60:FF:001465">
    <property type="entry name" value="Zinc finger protein 560"/>
    <property type="match status" value="1"/>
</dbReference>
<protein>
    <recommendedName>
        <fullName evidence="11">C2H2-type domain-containing protein</fullName>
    </recommendedName>
</protein>
<dbReference type="EMBL" id="KZ805571">
    <property type="protein sequence ID" value="PVH93734.1"/>
    <property type="molecule type" value="Genomic_DNA"/>
</dbReference>
<keyword evidence="13" id="KW-1185">Reference proteome</keyword>
<dbReference type="Gene3D" id="3.30.160.60">
    <property type="entry name" value="Classic Zinc Finger"/>
    <property type="match status" value="2"/>
</dbReference>
<dbReference type="Proteomes" id="UP000244855">
    <property type="component" value="Unassembled WGS sequence"/>
</dbReference>
<evidence type="ECO:0000313" key="13">
    <source>
        <dbReference type="Proteomes" id="UP000244855"/>
    </source>
</evidence>
<dbReference type="AlphaFoldDB" id="A0A2V1D956"/>
<dbReference type="GO" id="GO:0008270">
    <property type="term" value="F:zinc ion binding"/>
    <property type="evidence" value="ECO:0007669"/>
    <property type="project" value="UniProtKB-KW"/>
</dbReference>
<feature type="non-terminal residue" evidence="12">
    <location>
        <position position="96"/>
    </location>
</feature>
<dbReference type="PANTHER" id="PTHR16515">
    <property type="entry name" value="PR DOMAIN ZINC FINGER PROTEIN"/>
    <property type="match status" value="1"/>
</dbReference>
<dbReference type="GO" id="GO:0005634">
    <property type="term" value="C:nucleus"/>
    <property type="evidence" value="ECO:0007669"/>
    <property type="project" value="UniProtKB-SubCell"/>
</dbReference>
<keyword evidence="5" id="KW-0862">Zinc</keyword>
<dbReference type="Pfam" id="PF00096">
    <property type="entry name" value="zf-C2H2"/>
    <property type="match status" value="2"/>
</dbReference>
<evidence type="ECO:0000256" key="4">
    <source>
        <dbReference type="ARBA" id="ARBA00022771"/>
    </source>
</evidence>
<evidence type="ECO:0000256" key="9">
    <source>
        <dbReference type="ARBA" id="ARBA00023242"/>
    </source>
</evidence>
<dbReference type="PROSITE" id="PS00028">
    <property type="entry name" value="ZINC_FINGER_C2H2_1"/>
    <property type="match status" value="1"/>
</dbReference>
<dbReference type="STRING" id="97972.A0A2V1D956"/>
<keyword evidence="9" id="KW-0539">Nucleus</keyword>
<evidence type="ECO:0000256" key="7">
    <source>
        <dbReference type="ARBA" id="ARBA00023125"/>
    </source>
</evidence>
<evidence type="ECO:0000256" key="8">
    <source>
        <dbReference type="ARBA" id="ARBA00023163"/>
    </source>
</evidence>
<keyword evidence="2" id="KW-0479">Metal-binding</keyword>
<dbReference type="PROSITE" id="PS50157">
    <property type="entry name" value="ZINC_FINGER_C2H2_2"/>
    <property type="match status" value="2"/>
</dbReference>
<organism evidence="12 13">
    <name type="scientific">Periconia macrospinosa</name>
    <dbReference type="NCBI Taxonomy" id="97972"/>
    <lineage>
        <taxon>Eukaryota</taxon>
        <taxon>Fungi</taxon>
        <taxon>Dikarya</taxon>
        <taxon>Ascomycota</taxon>
        <taxon>Pezizomycotina</taxon>
        <taxon>Dothideomycetes</taxon>
        <taxon>Pleosporomycetidae</taxon>
        <taxon>Pleosporales</taxon>
        <taxon>Massarineae</taxon>
        <taxon>Periconiaceae</taxon>
        <taxon>Periconia</taxon>
    </lineage>
</organism>
<evidence type="ECO:0000256" key="3">
    <source>
        <dbReference type="ARBA" id="ARBA00022737"/>
    </source>
</evidence>
<evidence type="ECO:0000256" key="2">
    <source>
        <dbReference type="ARBA" id="ARBA00022723"/>
    </source>
</evidence>
<feature type="domain" description="C2H2-type" evidence="11">
    <location>
        <begin position="19"/>
        <end position="46"/>
    </location>
</feature>
<reference evidence="12 13" key="1">
    <citation type="journal article" date="2018" name="Sci. Rep.">
        <title>Comparative genomics provides insights into the lifestyle and reveals functional heterogeneity of dark septate endophytic fungi.</title>
        <authorList>
            <person name="Knapp D.G."/>
            <person name="Nemeth J.B."/>
            <person name="Barry K."/>
            <person name="Hainaut M."/>
            <person name="Henrissat B."/>
            <person name="Johnson J."/>
            <person name="Kuo A."/>
            <person name="Lim J.H.P."/>
            <person name="Lipzen A."/>
            <person name="Nolan M."/>
            <person name="Ohm R.A."/>
            <person name="Tamas L."/>
            <person name="Grigoriev I.V."/>
            <person name="Spatafora J.W."/>
            <person name="Nagy L.G."/>
            <person name="Kovacs G.M."/>
        </authorList>
    </citation>
    <scope>NUCLEOTIDE SEQUENCE [LARGE SCALE GENOMIC DNA]</scope>
    <source>
        <strain evidence="12 13">DSE2036</strain>
    </source>
</reference>
<evidence type="ECO:0000256" key="1">
    <source>
        <dbReference type="ARBA" id="ARBA00004123"/>
    </source>
</evidence>
<dbReference type="InterPro" id="IPR055187">
    <property type="entry name" value="C2CH-3rd_BIRD-IDD"/>
</dbReference>
<dbReference type="GO" id="GO:0003677">
    <property type="term" value="F:DNA binding"/>
    <property type="evidence" value="ECO:0007669"/>
    <property type="project" value="UniProtKB-KW"/>
</dbReference>
<dbReference type="InterPro" id="IPR050331">
    <property type="entry name" value="Zinc_finger"/>
</dbReference>
<evidence type="ECO:0000259" key="11">
    <source>
        <dbReference type="PROSITE" id="PS50157"/>
    </source>
</evidence>
<dbReference type="GO" id="GO:0000122">
    <property type="term" value="P:negative regulation of transcription by RNA polymerase II"/>
    <property type="evidence" value="ECO:0007669"/>
    <property type="project" value="UniProtKB-ARBA"/>
</dbReference>
<keyword evidence="8" id="KW-0804">Transcription</keyword>
<proteinExistence type="predicted"/>
<keyword evidence="3" id="KW-0677">Repeat</keyword>
<comment type="subcellular location">
    <subcellularLocation>
        <location evidence="1">Nucleus</location>
    </subcellularLocation>
</comment>
<dbReference type="SMART" id="SM00355">
    <property type="entry name" value="ZnF_C2H2"/>
    <property type="match status" value="3"/>
</dbReference>
<dbReference type="FunFam" id="3.30.160.60:FF:000065">
    <property type="entry name" value="B-cell CLL/lymphoma 6, member B"/>
    <property type="match status" value="1"/>
</dbReference>
<dbReference type="SUPFAM" id="SSF57667">
    <property type="entry name" value="beta-beta-alpha zinc fingers"/>
    <property type="match status" value="1"/>
</dbReference>
<keyword evidence="6" id="KW-0805">Transcription regulation</keyword>
<dbReference type="PANTHER" id="PTHR16515:SF49">
    <property type="entry name" value="GASTRULA ZINC FINGER PROTEIN XLCGF49.1-LIKE-RELATED"/>
    <property type="match status" value="1"/>
</dbReference>
<evidence type="ECO:0000256" key="6">
    <source>
        <dbReference type="ARBA" id="ARBA00023015"/>
    </source>
</evidence>
<evidence type="ECO:0000256" key="10">
    <source>
        <dbReference type="PROSITE-ProRule" id="PRU00042"/>
    </source>
</evidence>
<keyword evidence="7" id="KW-0238">DNA-binding</keyword>
<gene>
    <name evidence="12" type="ORF">DM02DRAFT_540932</name>
</gene>
<dbReference type="Pfam" id="PF22995">
    <property type="entry name" value="C2CH-3rd_BIRD-IDD"/>
    <property type="match status" value="1"/>
</dbReference>
<sequence length="96" mass="11086">MSFDVPDPTPKPLSHKKRFKCSQCDKAYTRKFILQEHERTHTGEKPEHCPKCPKSYARKSDLQRHIKTCGSITKAIYNCHVCSAGFSRNNALKKHQ</sequence>
<keyword evidence="4 10" id="KW-0863">Zinc-finger</keyword>